<dbReference type="InterPro" id="IPR046357">
    <property type="entry name" value="PPIase_dom_sf"/>
</dbReference>
<comment type="catalytic activity">
    <reaction evidence="1 5">
        <text>[protein]-peptidylproline (omega=180) = [protein]-peptidylproline (omega=0)</text>
        <dbReference type="Rhea" id="RHEA:16237"/>
        <dbReference type="Rhea" id="RHEA-COMP:10747"/>
        <dbReference type="Rhea" id="RHEA-COMP:10748"/>
        <dbReference type="ChEBI" id="CHEBI:83833"/>
        <dbReference type="ChEBI" id="CHEBI:83834"/>
        <dbReference type="EC" id="5.2.1.8"/>
    </reaction>
</comment>
<proteinExistence type="predicted"/>
<evidence type="ECO:0000256" key="5">
    <source>
        <dbReference type="PROSITE-ProRule" id="PRU00277"/>
    </source>
</evidence>
<evidence type="ECO:0000256" key="2">
    <source>
        <dbReference type="ARBA" id="ARBA00013194"/>
    </source>
</evidence>
<dbReference type="OrthoDB" id="1902587at2759"/>
<dbReference type="PANTHER" id="PTHR10516">
    <property type="entry name" value="PEPTIDYL-PROLYL CIS-TRANS ISOMERASE"/>
    <property type="match status" value="1"/>
</dbReference>
<dbReference type="EMBL" id="SNRW01000449">
    <property type="protein sequence ID" value="KAA6401083.1"/>
    <property type="molecule type" value="Genomic_DNA"/>
</dbReference>
<evidence type="ECO:0000256" key="4">
    <source>
        <dbReference type="ARBA" id="ARBA00023235"/>
    </source>
</evidence>
<keyword evidence="4 5" id="KW-0413">Isomerase</keyword>
<dbReference type="Gene3D" id="3.10.50.40">
    <property type="match status" value="1"/>
</dbReference>
<dbReference type="AlphaFoldDB" id="A0A5J4X262"/>
<dbReference type="Pfam" id="PF00254">
    <property type="entry name" value="FKBP_C"/>
    <property type="match status" value="1"/>
</dbReference>
<sequence>MSEPTIEDVKGDEVPERLDTRESQEKEKTKKSNKKKAEAKEKKQPIQEKVKQDQSDSLSDSDSKDGEPSESSSSVSEIEEKKPEPVILADGRIDLQGNNNVVKKIIQEGSGLSPEKRSKVKVHYTGTLLDGTKFDSSVDRGEPFEFELGVGQVIQGWDIGVASMKKGEISDLTLDPCVAYGERGSPPSIPANAVLVFHVELLDFQNDLVSDEEMIEDANQNLEQIIRYNINETYLQTFQLDEPCDTIEFCPHEGFKNIMTIGTYFLNLTSKIKTGRIKGY</sequence>
<evidence type="ECO:0000259" key="7">
    <source>
        <dbReference type="PROSITE" id="PS50059"/>
    </source>
</evidence>
<dbReference type="GO" id="GO:0003755">
    <property type="term" value="F:peptidyl-prolyl cis-trans isomerase activity"/>
    <property type="evidence" value="ECO:0007669"/>
    <property type="project" value="UniProtKB-KW"/>
</dbReference>
<dbReference type="FunFam" id="3.10.50.40:FF:000006">
    <property type="entry name" value="Peptidyl-prolyl cis-trans isomerase"/>
    <property type="match status" value="1"/>
</dbReference>
<dbReference type="InterPro" id="IPR050689">
    <property type="entry name" value="FKBP-type_PPIase"/>
</dbReference>
<dbReference type="Proteomes" id="UP000324800">
    <property type="component" value="Unassembled WGS sequence"/>
</dbReference>
<gene>
    <name evidence="8" type="ORF">EZS28_003388</name>
</gene>
<dbReference type="PANTHER" id="PTHR10516:SF443">
    <property type="entry name" value="FK506-BINDING PROTEIN 59-RELATED"/>
    <property type="match status" value="1"/>
</dbReference>
<evidence type="ECO:0000256" key="3">
    <source>
        <dbReference type="ARBA" id="ARBA00023110"/>
    </source>
</evidence>
<name>A0A5J4X262_9EUKA</name>
<accession>A0A5J4X262</accession>
<comment type="caution">
    <text evidence="8">The sequence shown here is derived from an EMBL/GenBank/DDBJ whole genome shotgun (WGS) entry which is preliminary data.</text>
</comment>
<organism evidence="8 9">
    <name type="scientific">Streblomastix strix</name>
    <dbReference type="NCBI Taxonomy" id="222440"/>
    <lineage>
        <taxon>Eukaryota</taxon>
        <taxon>Metamonada</taxon>
        <taxon>Preaxostyla</taxon>
        <taxon>Oxymonadida</taxon>
        <taxon>Streblomastigidae</taxon>
        <taxon>Streblomastix</taxon>
    </lineage>
</organism>
<protein>
    <recommendedName>
        <fullName evidence="2 5">peptidylprolyl isomerase</fullName>
        <ecNumber evidence="2 5">5.2.1.8</ecNumber>
    </recommendedName>
</protein>
<feature type="region of interest" description="Disordered" evidence="6">
    <location>
        <begin position="1"/>
        <end position="91"/>
    </location>
</feature>
<evidence type="ECO:0000256" key="1">
    <source>
        <dbReference type="ARBA" id="ARBA00000971"/>
    </source>
</evidence>
<feature type="domain" description="PPIase FKBP-type" evidence="7">
    <location>
        <begin position="117"/>
        <end position="205"/>
    </location>
</feature>
<evidence type="ECO:0000256" key="6">
    <source>
        <dbReference type="SAM" id="MobiDB-lite"/>
    </source>
</evidence>
<evidence type="ECO:0000313" key="9">
    <source>
        <dbReference type="Proteomes" id="UP000324800"/>
    </source>
</evidence>
<reference evidence="8 9" key="1">
    <citation type="submission" date="2019-03" db="EMBL/GenBank/DDBJ databases">
        <title>Single cell metagenomics reveals metabolic interactions within the superorganism composed of flagellate Streblomastix strix and complex community of Bacteroidetes bacteria on its surface.</title>
        <authorList>
            <person name="Treitli S.C."/>
            <person name="Kolisko M."/>
            <person name="Husnik F."/>
            <person name="Keeling P."/>
            <person name="Hampl V."/>
        </authorList>
    </citation>
    <scope>NUCLEOTIDE SEQUENCE [LARGE SCALE GENOMIC DNA]</scope>
    <source>
        <strain evidence="8">ST1C</strain>
    </source>
</reference>
<dbReference type="SUPFAM" id="SSF54534">
    <property type="entry name" value="FKBP-like"/>
    <property type="match status" value="1"/>
</dbReference>
<dbReference type="PROSITE" id="PS50059">
    <property type="entry name" value="FKBP_PPIASE"/>
    <property type="match status" value="1"/>
</dbReference>
<feature type="compositionally biased region" description="Basic and acidic residues" evidence="6">
    <location>
        <begin position="7"/>
        <end position="54"/>
    </location>
</feature>
<evidence type="ECO:0000313" key="8">
    <source>
        <dbReference type="EMBL" id="KAA6401083.1"/>
    </source>
</evidence>
<dbReference type="InterPro" id="IPR001179">
    <property type="entry name" value="PPIase_FKBP_dom"/>
</dbReference>
<keyword evidence="3 5" id="KW-0697">Rotamase</keyword>
<dbReference type="GO" id="GO:0005737">
    <property type="term" value="C:cytoplasm"/>
    <property type="evidence" value="ECO:0007669"/>
    <property type="project" value="TreeGrafter"/>
</dbReference>
<dbReference type="EC" id="5.2.1.8" evidence="2 5"/>